<protein>
    <recommendedName>
        <fullName evidence="4">Glycosyl hydrolase</fullName>
    </recommendedName>
</protein>
<feature type="chain" id="PRO_5046715664" description="Glycosyl hydrolase" evidence="1">
    <location>
        <begin position="22"/>
        <end position="359"/>
    </location>
</feature>
<keyword evidence="3" id="KW-1185">Reference proteome</keyword>
<accession>A0ABW5GNC6</accession>
<reference evidence="3" key="1">
    <citation type="journal article" date="2019" name="Int. J. Syst. Evol. Microbiol.">
        <title>The Global Catalogue of Microorganisms (GCM) 10K type strain sequencing project: providing services to taxonomists for standard genome sequencing and annotation.</title>
        <authorList>
            <consortium name="The Broad Institute Genomics Platform"/>
            <consortium name="The Broad Institute Genome Sequencing Center for Infectious Disease"/>
            <person name="Wu L."/>
            <person name="Ma J."/>
        </authorList>
    </citation>
    <scope>NUCLEOTIDE SEQUENCE [LARGE SCALE GENOMIC DNA]</scope>
    <source>
        <strain evidence="3">CGMCC 4.7643</strain>
    </source>
</reference>
<evidence type="ECO:0008006" key="4">
    <source>
        <dbReference type="Google" id="ProtNLM"/>
    </source>
</evidence>
<evidence type="ECO:0000256" key="1">
    <source>
        <dbReference type="SAM" id="SignalP"/>
    </source>
</evidence>
<dbReference type="RefSeq" id="WP_345400922.1">
    <property type="nucleotide sequence ID" value="NZ_BAABHG010000012.1"/>
</dbReference>
<keyword evidence="1" id="KW-0732">Signal</keyword>
<sequence length="359" mass="39567">MAWRALTAAILVLMCVTPGVARGAADPPVWPVAHWRELFDADSDHNDIESERLSRSEDSADFYPLAYSIDELGSMYEATGELAYAAKALHFTENMIASARPSSSLGTSTFHDDYLGWVSPGNDGDETPLYESYAWRYVTRVLRLVRPVLDSAPAELRDAYARTLEFTENHIVDKWRNRGADSYVYRERTHMAAHWAMIALDVSVLTADQDRAAACAEITRNIDDHLPNYPSSLRAQLGPGHPDPDAYWWSDVWGETTGPGQDIGHGNGVIAYVVEARDMDAGWSAGELARFARTLTGLLGGPPYPEYVDGSGTSNGWIADGFVKLGRYDTALQVRLQTYGVQNSQFYASMAANAARLTS</sequence>
<comment type="caution">
    <text evidence="2">The sequence shown here is derived from an EMBL/GenBank/DDBJ whole genome shotgun (WGS) entry which is preliminary data.</text>
</comment>
<proteinExistence type="predicted"/>
<feature type="signal peptide" evidence="1">
    <location>
        <begin position="1"/>
        <end position="21"/>
    </location>
</feature>
<organism evidence="2 3">
    <name type="scientific">Amycolatopsis samaneae</name>
    <dbReference type="NCBI Taxonomy" id="664691"/>
    <lineage>
        <taxon>Bacteria</taxon>
        <taxon>Bacillati</taxon>
        <taxon>Actinomycetota</taxon>
        <taxon>Actinomycetes</taxon>
        <taxon>Pseudonocardiales</taxon>
        <taxon>Pseudonocardiaceae</taxon>
        <taxon>Amycolatopsis</taxon>
    </lineage>
</organism>
<dbReference type="EMBL" id="JBHUKU010000015">
    <property type="protein sequence ID" value="MFD2462372.1"/>
    <property type="molecule type" value="Genomic_DNA"/>
</dbReference>
<name>A0ABW5GNC6_9PSEU</name>
<gene>
    <name evidence="2" type="ORF">ACFSYJ_27450</name>
</gene>
<evidence type="ECO:0000313" key="3">
    <source>
        <dbReference type="Proteomes" id="UP001597419"/>
    </source>
</evidence>
<evidence type="ECO:0000313" key="2">
    <source>
        <dbReference type="EMBL" id="MFD2462372.1"/>
    </source>
</evidence>
<dbReference type="Proteomes" id="UP001597419">
    <property type="component" value="Unassembled WGS sequence"/>
</dbReference>